<keyword evidence="2" id="KW-1185">Reference proteome</keyword>
<dbReference type="Proteomes" id="UP001165368">
    <property type="component" value="Unassembled WGS sequence"/>
</dbReference>
<dbReference type="InterPro" id="IPR023393">
    <property type="entry name" value="START-like_dom_sf"/>
</dbReference>
<dbReference type="RefSeq" id="WP_237826627.1">
    <property type="nucleotide sequence ID" value="NZ_JAKLTQ010000027.1"/>
</dbReference>
<proteinExistence type="predicted"/>
<reference evidence="1" key="1">
    <citation type="submission" date="2022-01" db="EMBL/GenBank/DDBJ databases">
        <authorList>
            <person name="Jo J.-H."/>
            <person name="Im W.-T."/>
        </authorList>
    </citation>
    <scope>NUCLEOTIDE SEQUENCE</scope>
    <source>
        <strain evidence="1">I2-34</strain>
    </source>
</reference>
<accession>A0ABS9LD08</accession>
<dbReference type="Pfam" id="PF10604">
    <property type="entry name" value="Polyketide_cyc2"/>
    <property type="match status" value="1"/>
</dbReference>
<comment type="caution">
    <text evidence="1">The sequence shown here is derived from an EMBL/GenBank/DDBJ whole genome shotgun (WGS) entry which is preliminary data.</text>
</comment>
<dbReference type="EMBL" id="JAKLTQ010000027">
    <property type="protein sequence ID" value="MCG2624563.1"/>
    <property type="molecule type" value="Genomic_DNA"/>
</dbReference>
<evidence type="ECO:0000313" key="1">
    <source>
        <dbReference type="EMBL" id="MCG2624563.1"/>
    </source>
</evidence>
<organism evidence="1 2">
    <name type="scientific">Arthrobacter hankyongi</name>
    <dbReference type="NCBI Taxonomy" id="2904801"/>
    <lineage>
        <taxon>Bacteria</taxon>
        <taxon>Bacillati</taxon>
        <taxon>Actinomycetota</taxon>
        <taxon>Actinomycetes</taxon>
        <taxon>Micrococcales</taxon>
        <taxon>Micrococcaceae</taxon>
        <taxon>Arthrobacter</taxon>
    </lineage>
</organism>
<name>A0ABS9LD08_9MICC</name>
<gene>
    <name evidence="1" type="ORF">LVY72_21980</name>
</gene>
<dbReference type="Gene3D" id="3.30.530.20">
    <property type="match status" value="1"/>
</dbReference>
<dbReference type="SUPFAM" id="SSF55961">
    <property type="entry name" value="Bet v1-like"/>
    <property type="match status" value="1"/>
</dbReference>
<protein>
    <submittedName>
        <fullName evidence="1">SRPBCC family protein</fullName>
    </submittedName>
</protein>
<sequence length="142" mass="15174">MSTITAFTTTELVYLPPSRVWALLTDWTAAPEWMPGVSEMHAEGPLEPGLALDFHAQGHDRTATVSAVDPGRSITISSGQGDVHADYRYELADDAGDTRLTLTVDVAVSEELAGMAGQIGQELAAAEAGQLENFKRYAEKAP</sequence>
<evidence type="ECO:0000313" key="2">
    <source>
        <dbReference type="Proteomes" id="UP001165368"/>
    </source>
</evidence>
<dbReference type="InterPro" id="IPR019587">
    <property type="entry name" value="Polyketide_cyclase/dehydratase"/>
</dbReference>
<dbReference type="CDD" id="cd07812">
    <property type="entry name" value="SRPBCC"/>
    <property type="match status" value="1"/>
</dbReference>